<gene>
    <name evidence="5" type="ORF">C1I64_00695</name>
</gene>
<dbReference type="PROSITE" id="PS00622">
    <property type="entry name" value="HTH_LUXR_1"/>
    <property type="match status" value="1"/>
</dbReference>
<dbReference type="PRINTS" id="PR00038">
    <property type="entry name" value="HTHLUXR"/>
</dbReference>
<dbReference type="PANTHER" id="PTHR43214">
    <property type="entry name" value="TWO-COMPONENT RESPONSE REGULATOR"/>
    <property type="match status" value="1"/>
</dbReference>
<dbReference type="InterPro" id="IPR000792">
    <property type="entry name" value="Tscrpt_reg_LuxR_C"/>
</dbReference>
<feature type="domain" description="HTH luxR-type" evidence="4">
    <location>
        <begin position="153"/>
        <end position="180"/>
    </location>
</feature>
<dbReference type="SMART" id="SM00421">
    <property type="entry name" value="HTH_LUXR"/>
    <property type="match status" value="1"/>
</dbReference>
<dbReference type="SUPFAM" id="SSF52172">
    <property type="entry name" value="CheY-like"/>
    <property type="match status" value="1"/>
</dbReference>
<dbReference type="InterPro" id="IPR011006">
    <property type="entry name" value="CheY-like_superfamily"/>
</dbReference>
<evidence type="ECO:0000256" key="2">
    <source>
        <dbReference type="ARBA" id="ARBA00023125"/>
    </source>
</evidence>
<dbReference type="GO" id="GO:0006355">
    <property type="term" value="P:regulation of DNA-templated transcription"/>
    <property type="evidence" value="ECO:0007669"/>
    <property type="project" value="InterPro"/>
</dbReference>
<accession>A0A3Q9UWC8</accession>
<dbReference type="PANTHER" id="PTHR43214:SF24">
    <property type="entry name" value="TRANSCRIPTIONAL REGULATORY PROTEIN NARL-RELATED"/>
    <property type="match status" value="1"/>
</dbReference>
<evidence type="ECO:0000256" key="1">
    <source>
        <dbReference type="ARBA" id="ARBA00023015"/>
    </source>
</evidence>
<evidence type="ECO:0000313" key="5">
    <source>
        <dbReference type="EMBL" id="AZZ50717.1"/>
    </source>
</evidence>
<dbReference type="Pfam" id="PF00196">
    <property type="entry name" value="GerE"/>
    <property type="match status" value="1"/>
</dbReference>
<dbReference type="SUPFAM" id="SSF46894">
    <property type="entry name" value="C-terminal effector domain of the bipartite response regulators"/>
    <property type="match status" value="1"/>
</dbReference>
<sequence>MAEFEKFAVTVVSGLSIERAALAALLADVLPHLGAADPDAAEADTIAVLDLDRVAPEVLTSTLAAVSARHRGLVVLSASDSLEAVRAVLRLERTAFVWKGDEPGELVAALVSVASGRSWISEAARHRFLAAGEHRRPVLSRQESRVMRSYGSGTAVKDVALDMRIAEHTVRTYIKRIKAKYLDAGIALESRVDFYRHLDGHDVAIRNGRDRVRPGLQEAGGGARGEVAS</sequence>
<keyword evidence="3" id="KW-0804">Transcription</keyword>
<dbReference type="KEGG" id="rfs:C1I64_00695"/>
<protein>
    <recommendedName>
        <fullName evidence="4">HTH luxR-type domain-containing protein</fullName>
    </recommendedName>
</protein>
<dbReference type="InterPro" id="IPR039420">
    <property type="entry name" value="WalR-like"/>
</dbReference>
<dbReference type="EMBL" id="CP028137">
    <property type="protein sequence ID" value="AZZ50717.1"/>
    <property type="molecule type" value="Genomic_DNA"/>
</dbReference>
<dbReference type="RefSeq" id="WP_127885907.1">
    <property type="nucleotide sequence ID" value="NZ_CP028137.1"/>
</dbReference>
<dbReference type="Proteomes" id="UP000285317">
    <property type="component" value="Chromosome"/>
</dbReference>
<proteinExistence type="predicted"/>
<keyword evidence="2" id="KW-0238">DNA-binding</keyword>
<evidence type="ECO:0000313" key="6">
    <source>
        <dbReference type="Proteomes" id="UP000285317"/>
    </source>
</evidence>
<reference evidence="6" key="1">
    <citation type="submission" date="2018-03" db="EMBL/GenBank/DDBJ databases">
        <title>Bacteriophage NCPPB3778 and a type I-E CRISPR drive the evolution of the US Biological Select Agent, Rathayibacter toxicus.</title>
        <authorList>
            <person name="Davis E.W.II."/>
            <person name="Tabima J.F."/>
            <person name="Weisberg A.J."/>
            <person name="Dantas Lopes L."/>
            <person name="Wiseman M.S."/>
            <person name="Wiseman M.S."/>
            <person name="Pupko T."/>
            <person name="Belcher M.S."/>
            <person name="Sechler A.J."/>
            <person name="Tancos M.A."/>
            <person name="Schroeder B.K."/>
            <person name="Murray T.D."/>
            <person name="Luster D.G."/>
            <person name="Schneider W.L."/>
            <person name="Rogers E."/>
            <person name="Andreote F.D."/>
            <person name="Grunwald N.J."/>
            <person name="Putnam M.L."/>
            <person name="Chang J.H."/>
        </authorList>
    </citation>
    <scope>NUCLEOTIDE SEQUENCE [LARGE SCALE GENOMIC DNA]</scope>
    <source>
        <strain evidence="6">DSM 15932</strain>
    </source>
</reference>
<evidence type="ECO:0000259" key="4">
    <source>
        <dbReference type="PROSITE" id="PS00622"/>
    </source>
</evidence>
<keyword evidence="1" id="KW-0805">Transcription regulation</keyword>
<evidence type="ECO:0000256" key="3">
    <source>
        <dbReference type="ARBA" id="ARBA00023163"/>
    </source>
</evidence>
<dbReference type="Gene3D" id="3.40.50.2300">
    <property type="match status" value="1"/>
</dbReference>
<dbReference type="AlphaFoldDB" id="A0A3Q9UWC8"/>
<organism evidence="5 6">
    <name type="scientific">Rathayibacter festucae DSM 15932</name>
    <dbReference type="NCBI Taxonomy" id="1328866"/>
    <lineage>
        <taxon>Bacteria</taxon>
        <taxon>Bacillati</taxon>
        <taxon>Actinomycetota</taxon>
        <taxon>Actinomycetes</taxon>
        <taxon>Micrococcales</taxon>
        <taxon>Microbacteriaceae</taxon>
        <taxon>Rathayibacter</taxon>
    </lineage>
</organism>
<dbReference type="InterPro" id="IPR016032">
    <property type="entry name" value="Sig_transdc_resp-reg_C-effctor"/>
</dbReference>
<dbReference type="GO" id="GO:0003677">
    <property type="term" value="F:DNA binding"/>
    <property type="evidence" value="ECO:0007669"/>
    <property type="project" value="UniProtKB-KW"/>
</dbReference>
<name>A0A3Q9UWC8_9MICO</name>